<protein>
    <submittedName>
        <fullName evidence="1">Uncharacterized protein</fullName>
    </submittedName>
</protein>
<dbReference type="EMBL" id="VSRR010063145">
    <property type="protein sequence ID" value="MPC83682.1"/>
    <property type="molecule type" value="Genomic_DNA"/>
</dbReference>
<sequence length="57" mass="6036">MAMVSTSISTSTTAFVATKLSIAADLETRGDRGEVVVVLEEGVVQWIESRSHTGLVV</sequence>
<keyword evidence="2" id="KW-1185">Reference proteome</keyword>
<name>A0A5B7IIM4_PORTR</name>
<comment type="caution">
    <text evidence="1">The sequence shown here is derived from an EMBL/GenBank/DDBJ whole genome shotgun (WGS) entry which is preliminary data.</text>
</comment>
<dbReference type="Proteomes" id="UP000324222">
    <property type="component" value="Unassembled WGS sequence"/>
</dbReference>
<evidence type="ECO:0000313" key="1">
    <source>
        <dbReference type="EMBL" id="MPC83682.1"/>
    </source>
</evidence>
<organism evidence="1 2">
    <name type="scientific">Portunus trituberculatus</name>
    <name type="common">Swimming crab</name>
    <name type="synonym">Neptunus trituberculatus</name>
    <dbReference type="NCBI Taxonomy" id="210409"/>
    <lineage>
        <taxon>Eukaryota</taxon>
        <taxon>Metazoa</taxon>
        <taxon>Ecdysozoa</taxon>
        <taxon>Arthropoda</taxon>
        <taxon>Crustacea</taxon>
        <taxon>Multicrustacea</taxon>
        <taxon>Malacostraca</taxon>
        <taxon>Eumalacostraca</taxon>
        <taxon>Eucarida</taxon>
        <taxon>Decapoda</taxon>
        <taxon>Pleocyemata</taxon>
        <taxon>Brachyura</taxon>
        <taxon>Eubrachyura</taxon>
        <taxon>Portunoidea</taxon>
        <taxon>Portunidae</taxon>
        <taxon>Portuninae</taxon>
        <taxon>Portunus</taxon>
    </lineage>
</organism>
<accession>A0A5B7IIM4</accession>
<dbReference type="AlphaFoldDB" id="A0A5B7IIM4"/>
<gene>
    <name evidence="1" type="ORF">E2C01_078397</name>
</gene>
<reference evidence="1 2" key="1">
    <citation type="submission" date="2019-05" db="EMBL/GenBank/DDBJ databases">
        <title>Another draft genome of Portunus trituberculatus and its Hox gene families provides insights of decapod evolution.</title>
        <authorList>
            <person name="Jeong J.-H."/>
            <person name="Song I."/>
            <person name="Kim S."/>
            <person name="Choi T."/>
            <person name="Kim D."/>
            <person name="Ryu S."/>
            <person name="Kim W."/>
        </authorList>
    </citation>
    <scope>NUCLEOTIDE SEQUENCE [LARGE SCALE GENOMIC DNA]</scope>
    <source>
        <tissue evidence="1">Muscle</tissue>
    </source>
</reference>
<evidence type="ECO:0000313" key="2">
    <source>
        <dbReference type="Proteomes" id="UP000324222"/>
    </source>
</evidence>
<proteinExistence type="predicted"/>